<reference evidence="1" key="2">
    <citation type="journal article" date="2015" name="Fish Shellfish Immunol.">
        <title>Early steps in the European eel (Anguilla anguilla)-Vibrio vulnificus interaction in the gills: Role of the RtxA13 toxin.</title>
        <authorList>
            <person name="Callol A."/>
            <person name="Pajuelo D."/>
            <person name="Ebbesson L."/>
            <person name="Teles M."/>
            <person name="MacKenzie S."/>
            <person name="Amaro C."/>
        </authorList>
    </citation>
    <scope>NUCLEOTIDE SEQUENCE</scope>
</reference>
<name>A0A0E9UQI2_ANGAN</name>
<organism evidence="1">
    <name type="scientific">Anguilla anguilla</name>
    <name type="common">European freshwater eel</name>
    <name type="synonym">Muraena anguilla</name>
    <dbReference type="NCBI Taxonomy" id="7936"/>
    <lineage>
        <taxon>Eukaryota</taxon>
        <taxon>Metazoa</taxon>
        <taxon>Chordata</taxon>
        <taxon>Craniata</taxon>
        <taxon>Vertebrata</taxon>
        <taxon>Euteleostomi</taxon>
        <taxon>Actinopterygii</taxon>
        <taxon>Neopterygii</taxon>
        <taxon>Teleostei</taxon>
        <taxon>Anguilliformes</taxon>
        <taxon>Anguillidae</taxon>
        <taxon>Anguilla</taxon>
    </lineage>
</organism>
<proteinExistence type="predicted"/>
<dbReference type="EMBL" id="GBXM01041122">
    <property type="protein sequence ID" value="JAH67455.1"/>
    <property type="molecule type" value="Transcribed_RNA"/>
</dbReference>
<accession>A0A0E9UQI2</accession>
<protein>
    <submittedName>
        <fullName evidence="1">Uncharacterized protein</fullName>
    </submittedName>
</protein>
<sequence length="12" mass="1259">MCTCSNCLLSAL</sequence>
<reference evidence="1" key="1">
    <citation type="submission" date="2014-11" db="EMBL/GenBank/DDBJ databases">
        <authorList>
            <person name="Amaro Gonzalez C."/>
        </authorList>
    </citation>
    <scope>NUCLEOTIDE SEQUENCE</scope>
</reference>
<evidence type="ECO:0000313" key="1">
    <source>
        <dbReference type="EMBL" id="JAH67455.1"/>
    </source>
</evidence>